<evidence type="ECO:0000313" key="4">
    <source>
        <dbReference type="EMBL" id="HDR51307.1"/>
    </source>
</evidence>
<gene>
    <name evidence="4" type="ORF">ENN90_06765</name>
</gene>
<dbReference type="Pfam" id="PF00072">
    <property type="entry name" value="Response_reg"/>
    <property type="match status" value="1"/>
</dbReference>
<dbReference type="SMART" id="SM00448">
    <property type="entry name" value="REC"/>
    <property type="match status" value="1"/>
</dbReference>
<evidence type="ECO:0000256" key="2">
    <source>
        <dbReference type="PROSITE-ProRule" id="PRU00169"/>
    </source>
</evidence>
<keyword evidence="1 2" id="KW-0597">Phosphoprotein</keyword>
<dbReference type="AlphaFoldDB" id="A0A831PLI9"/>
<dbReference type="EMBL" id="DSDK01000369">
    <property type="protein sequence ID" value="HDR51307.1"/>
    <property type="molecule type" value="Genomic_DNA"/>
</dbReference>
<feature type="domain" description="Response regulatory" evidence="3">
    <location>
        <begin position="2"/>
        <end position="112"/>
    </location>
</feature>
<accession>A0A831PLI9</accession>
<protein>
    <submittedName>
        <fullName evidence="4">Response regulator</fullName>
    </submittedName>
</protein>
<dbReference type="SUPFAM" id="SSF52172">
    <property type="entry name" value="CheY-like"/>
    <property type="match status" value="1"/>
</dbReference>
<comment type="caution">
    <text evidence="4">The sequence shown here is derived from an EMBL/GenBank/DDBJ whole genome shotgun (WGS) entry which is preliminary data.</text>
</comment>
<dbReference type="InterPro" id="IPR001789">
    <property type="entry name" value="Sig_transdc_resp-reg_receiver"/>
</dbReference>
<dbReference type="Gene3D" id="3.40.50.2300">
    <property type="match status" value="1"/>
</dbReference>
<dbReference type="Proteomes" id="UP000886047">
    <property type="component" value="Unassembled WGS sequence"/>
</dbReference>
<reference evidence="4" key="1">
    <citation type="journal article" date="2020" name="mSystems">
        <title>Genome- and Community-Level Interaction Insights into Carbon Utilization and Element Cycling Functions of Hydrothermarchaeota in Hydrothermal Sediment.</title>
        <authorList>
            <person name="Zhou Z."/>
            <person name="Liu Y."/>
            <person name="Xu W."/>
            <person name="Pan J."/>
            <person name="Luo Z.H."/>
            <person name="Li M."/>
        </authorList>
    </citation>
    <scope>NUCLEOTIDE SEQUENCE [LARGE SCALE GENOMIC DNA]</scope>
    <source>
        <strain evidence="4">SpSt-1217</strain>
    </source>
</reference>
<dbReference type="PROSITE" id="PS50110">
    <property type="entry name" value="RESPONSE_REGULATORY"/>
    <property type="match status" value="1"/>
</dbReference>
<feature type="modified residue" description="4-aspartylphosphate" evidence="2">
    <location>
        <position position="53"/>
    </location>
</feature>
<evidence type="ECO:0000256" key="1">
    <source>
        <dbReference type="ARBA" id="ARBA00022553"/>
    </source>
</evidence>
<proteinExistence type="predicted"/>
<evidence type="ECO:0000259" key="3">
    <source>
        <dbReference type="PROSITE" id="PS50110"/>
    </source>
</evidence>
<name>A0A831PLI9_9BACT</name>
<dbReference type="PANTHER" id="PTHR44591">
    <property type="entry name" value="STRESS RESPONSE REGULATOR PROTEIN 1"/>
    <property type="match status" value="1"/>
</dbReference>
<dbReference type="InterPro" id="IPR011006">
    <property type="entry name" value="CheY-like_superfamily"/>
</dbReference>
<dbReference type="GO" id="GO:0000160">
    <property type="term" value="P:phosphorelay signal transduction system"/>
    <property type="evidence" value="ECO:0007669"/>
    <property type="project" value="InterPro"/>
</dbReference>
<organism evidence="4">
    <name type="scientific">Mariniphaga anaerophila</name>
    <dbReference type="NCBI Taxonomy" id="1484053"/>
    <lineage>
        <taxon>Bacteria</taxon>
        <taxon>Pseudomonadati</taxon>
        <taxon>Bacteroidota</taxon>
        <taxon>Bacteroidia</taxon>
        <taxon>Marinilabiliales</taxon>
        <taxon>Prolixibacteraceae</taxon>
        <taxon>Mariniphaga</taxon>
    </lineage>
</organism>
<sequence length="112" mass="12537">MNCIIIDGNITSQNQLIELIEQMPHLSLKAACHSPSEVIHILQSQSIDLIFLDSQIARMQGIEFAKSLVNRPIIIFTSQNAQFAAEAFNIDAVDYLIKPVSVERFLRAVQKA</sequence>
<dbReference type="InterPro" id="IPR050595">
    <property type="entry name" value="Bact_response_regulator"/>
</dbReference>
<dbReference type="PANTHER" id="PTHR44591:SF3">
    <property type="entry name" value="RESPONSE REGULATORY DOMAIN-CONTAINING PROTEIN"/>
    <property type="match status" value="1"/>
</dbReference>
<feature type="non-terminal residue" evidence="4">
    <location>
        <position position="112"/>
    </location>
</feature>